<evidence type="ECO:0008006" key="5">
    <source>
        <dbReference type="Google" id="ProtNLM"/>
    </source>
</evidence>
<dbReference type="InterPro" id="IPR012459">
    <property type="entry name" value="Rrp15"/>
</dbReference>
<organism evidence="3 4">
    <name type="scientific">Papaver atlanticum</name>
    <dbReference type="NCBI Taxonomy" id="357466"/>
    <lineage>
        <taxon>Eukaryota</taxon>
        <taxon>Viridiplantae</taxon>
        <taxon>Streptophyta</taxon>
        <taxon>Embryophyta</taxon>
        <taxon>Tracheophyta</taxon>
        <taxon>Spermatophyta</taxon>
        <taxon>Magnoliopsida</taxon>
        <taxon>Ranunculales</taxon>
        <taxon>Papaveraceae</taxon>
        <taxon>Papaveroideae</taxon>
        <taxon>Papaver</taxon>
    </lineage>
</organism>
<feature type="compositionally biased region" description="Acidic residues" evidence="2">
    <location>
        <begin position="147"/>
        <end position="169"/>
    </location>
</feature>
<protein>
    <recommendedName>
        <fullName evidence="5">RRP15-like protein</fullName>
    </recommendedName>
</protein>
<comment type="similarity">
    <text evidence="1">Belongs to the RRP15 family.</text>
</comment>
<evidence type="ECO:0000256" key="2">
    <source>
        <dbReference type="SAM" id="MobiDB-lite"/>
    </source>
</evidence>
<feature type="compositionally biased region" description="Acidic residues" evidence="2">
    <location>
        <begin position="105"/>
        <end position="117"/>
    </location>
</feature>
<dbReference type="EMBL" id="JAJJMB010007708">
    <property type="protein sequence ID" value="KAI3928652.1"/>
    <property type="molecule type" value="Genomic_DNA"/>
</dbReference>
<feature type="region of interest" description="Disordered" evidence="2">
    <location>
        <begin position="341"/>
        <end position="364"/>
    </location>
</feature>
<evidence type="ECO:0000313" key="4">
    <source>
        <dbReference type="Proteomes" id="UP001202328"/>
    </source>
</evidence>
<sequence length="364" mass="40948">MNGNRLFLSRSQSQLTLPRPLPLLLNFFIQVRKKIKALSQYFAMSVETDMITTRKVPTRRKARVNKNDKGKRGGGKVFRGSTAKKVRVDKQMQKLFRKRARQYNSDDDEEEEEEEYEEPAHKRKASRVDGRPVNNEVAALDGNSSGEEGENGSDADDEVKGDSDDEGENIEPGITMFTDGCKAFKMAFSTIIGKKVADPELGPVLSGHKELVAMKLAEELSERKAKREAKKDKHMEREKGHAKLPAYLDSRDKFLMSVATKGVIKLFTAVSKAQNAQKGLNPSRAKDAKAIAKRRRQTFLSEIRRRSSQPAETSSKADNEPGWAPLRDSYMLSNSKLKNWDKMEDSSMAHDTGNMTQESSDDED</sequence>
<dbReference type="AlphaFoldDB" id="A0AAD4T0D9"/>
<feature type="region of interest" description="Disordered" evidence="2">
    <location>
        <begin position="273"/>
        <end position="328"/>
    </location>
</feature>
<dbReference type="Pfam" id="PF07890">
    <property type="entry name" value="Rrp15p"/>
    <property type="match status" value="1"/>
</dbReference>
<gene>
    <name evidence="3" type="ORF">MKW98_024253</name>
</gene>
<feature type="compositionally biased region" description="Basic and acidic residues" evidence="2">
    <location>
        <begin position="223"/>
        <end position="241"/>
    </location>
</feature>
<dbReference type="GO" id="GO:0030687">
    <property type="term" value="C:preribosome, large subunit precursor"/>
    <property type="evidence" value="ECO:0007669"/>
    <property type="project" value="TreeGrafter"/>
</dbReference>
<name>A0AAD4T0D9_9MAGN</name>
<dbReference type="PANTHER" id="PTHR13245:SF14">
    <property type="entry name" value="RRP15-LIKE PROTEIN"/>
    <property type="match status" value="1"/>
</dbReference>
<comment type="caution">
    <text evidence="3">The sequence shown here is derived from an EMBL/GenBank/DDBJ whole genome shotgun (WGS) entry which is preliminary data.</text>
</comment>
<feature type="region of interest" description="Disordered" evidence="2">
    <location>
        <begin position="223"/>
        <end position="243"/>
    </location>
</feature>
<evidence type="ECO:0000313" key="3">
    <source>
        <dbReference type="EMBL" id="KAI3928652.1"/>
    </source>
</evidence>
<proteinExistence type="inferred from homology"/>
<accession>A0AAD4T0D9</accession>
<dbReference type="GO" id="GO:0000460">
    <property type="term" value="P:maturation of 5.8S rRNA"/>
    <property type="evidence" value="ECO:0007669"/>
    <property type="project" value="TreeGrafter"/>
</dbReference>
<keyword evidence="4" id="KW-1185">Reference proteome</keyword>
<dbReference type="GO" id="GO:0000470">
    <property type="term" value="P:maturation of LSU-rRNA"/>
    <property type="evidence" value="ECO:0007669"/>
    <property type="project" value="TreeGrafter"/>
</dbReference>
<feature type="region of interest" description="Disordered" evidence="2">
    <location>
        <begin position="58"/>
        <end position="174"/>
    </location>
</feature>
<dbReference type="PANTHER" id="PTHR13245">
    <property type="entry name" value="RRP15-LIKE PROTEIN"/>
    <property type="match status" value="1"/>
</dbReference>
<dbReference type="Proteomes" id="UP001202328">
    <property type="component" value="Unassembled WGS sequence"/>
</dbReference>
<reference evidence="3" key="1">
    <citation type="submission" date="2022-04" db="EMBL/GenBank/DDBJ databases">
        <title>A functionally conserved STORR gene fusion in Papaver species that diverged 16.8 million years ago.</title>
        <authorList>
            <person name="Catania T."/>
        </authorList>
    </citation>
    <scope>NUCLEOTIDE SEQUENCE</scope>
    <source>
        <strain evidence="3">S-188037</strain>
    </source>
</reference>
<evidence type="ECO:0000256" key="1">
    <source>
        <dbReference type="ARBA" id="ARBA00007462"/>
    </source>
</evidence>